<keyword evidence="3" id="KW-1185">Reference proteome</keyword>
<gene>
    <name evidence="2" type="ORF">E1301_Tti023689</name>
</gene>
<dbReference type="AlphaFoldDB" id="A0A5A9N9V4"/>
<feature type="region of interest" description="Disordered" evidence="1">
    <location>
        <begin position="1"/>
        <end position="42"/>
    </location>
</feature>
<proteinExistence type="predicted"/>
<evidence type="ECO:0000313" key="2">
    <source>
        <dbReference type="EMBL" id="KAA0705087.1"/>
    </source>
</evidence>
<feature type="compositionally biased region" description="Polar residues" evidence="1">
    <location>
        <begin position="17"/>
        <end position="42"/>
    </location>
</feature>
<dbReference type="EMBL" id="SOYY01000022">
    <property type="protein sequence ID" value="KAA0705087.1"/>
    <property type="molecule type" value="Genomic_DNA"/>
</dbReference>
<protein>
    <submittedName>
        <fullName evidence="2">Uncharacterized protein</fullName>
    </submittedName>
</protein>
<accession>A0A5A9N9V4</accession>
<dbReference type="Proteomes" id="UP000324632">
    <property type="component" value="Chromosome 22"/>
</dbReference>
<reference evidence="2 3" key="1">
    <citation type="journal article" date="2019" name="Mol. Ecol. Resour.">
        <title>Chromosome-level genome assembly of Triplophysa tibetana, a fish adapted to the harsh high-altitude environment of the Tibetan Plateau.</title>
        <authorList>
            <person name="Yang X."/>
            <person name="Liu H."/>
            <person name="Ma Z."/>
            <person name="Zou Y."/>
            <person name="Zou M."/>
            <person name="Mao Y."/>
            <person name="Li X."/>
            <person name="Wang H."/>
            <person name="Chen T."/>
            <person name="Wang W."/>
            <person name="Yang R."/>
        </authorList>
    </citation>
    <scope>NUCLEOTIDE SEQUENCE [LARGE SCALE GENOMIC DNA]</scope>
    <source>
        <strain evidence="2">TTIB1903HZAU</strain>
        <tissue evidence="2">Muscle</tissue>
    </source>
</reference>
<feature type="compositionally biased region" description="Basic and acidic residues" evidence="1">
    <location>
        <begin position="1"/>
        <end position="12"/>
    </location>
</feature>
<organism evidence="2 3">
    <name type="scientific">Triplophysa tibetana</name>
    <dbReference type="NCBI Taxonomy" id="1572043"/>
    <lineage>
        <taxon>Eukaryota</taxon>
        <taxon>Metazoa</taxon>
        <taxon>Chordata</taxon>
        <taxon>Craniata</taxon>
        <taxon>Vertebrata</taxon>
        <taxon>Euteleostomi</taxon>
        <taxon>Actinopterygii</taxon>
        <taxon>Neopterygii</taxon>
        <taxon>Teleostei</taxon>
        <taxon>Ostariophysi</taxon>
        <taxon>Cypriniformes</taxon>
        <taxon>Nemacheilidae</taxon>
        <taxon>Triplophysa</taxon>
    </lineage>
</organism>
<name>A0A5A9N9V4_9TELE</name>
<evidence type="ECO:0000256" key="1">
    <source>
        <dbReference type="SAM" id="MobiDB-lite"/>
    </source>
</evidence>
<sequence length="187" mass="22017">MEVQKIKKDPEVKNITPDETCTTADNNTDQSSNSAPTYRDISTSTSPEIKILRDNLAELEQDYCLFKEETSNRLQQLQSLINHPDTQHMQRLYYTVRQLEENNEQQEEEEQRQTDHVELTTTSPNSTNREERRKENVVILFDSNGYHLHQRRLFQKKREEVLVSHLPVCTESTERRCAGRTNTYQDS</sequence>
<feature type="region of interest" description="Disordered" evidence="1">
    <location>
        <begin position="102"/>
        <end position="132"/>
    </location>
</feature>
<evidence type="ECO:0000313" key="3">
    <source>
        <dbReference type="Proteomes" id="UP000324632"/>
    </source>
</evidence>
<comment type="caution">
    <text evidence="2">The sequence shown here is derived from an EMBL/GenBank/DDBJ whole genome shotgun (WGS) entry which is preliminary data.</text>
</comment>